<evidence type="ECO:0000313" key="4">
    <source>
        <dbReference type="Proteomes" id="UP000625682"/>
    </source>
</evidence>
<feature type="region of interest" description="Disordered" evidence="1">
    <location>
        <begin position="127"/>
        <end position="227"/>
    </location>
</feature>
<reference evidence="3" key="1">
    <citation type="journal article" date="2014" name="Int. J. Syst. Evol. Microbiol.">
        <title>Complete genome sequence of Corynebacterium casei LMG S-19264T (=DSM 44701T), isolated from a smear-ripened cheese.</title>
        <authorList>
            <consortium name="US DOE Joint Genome Institute (JGI-PGF)"/>
            <person name="Walter F."/>
            <person name="Albersmeier A."/>
            <person name="Kalinowski J."/>
            <person name="Ruckert C."/>
        </authorList>
    </citation>
    <scope>NUCLEOTIDE SEQUENCE</scope>
    <source>
        <strain evidence="3">CGMCC 4.7272</strain>
    </source>
</reference>
<keyword evidence="4" id="KW-1185">Reference proteome</keyword>
<sequence length="293" mass="32412">MWTTNDHAAASDAGVVPAHWQEAFEGLMSRIAGRFTRVEPRRRVRQLVSGLLSDLPRKNCWTLAEHAGDATPDGMQHLLHRAKWDADAIRDDIRAYVVEHLRDTEAVLVVDETGDLKKGTATVGVQRQYTARPAESRTPRSPYISCTPPPADTPPSTEPCMCRARGPRHRTADHPQQHQPGQLDQWQGRRRLQRPRRKSKDMGGTTSGPLADCLSRGPADKLNHHGPTLRRGFRLQRIGEPDGIAAAIAFLLFGDARYVTTPVPALDAATAPPGGHCWVRGCPCEDHRHGRSL</sequence>
<comment type="caution">
    <text evidence="3">The sequence shown here is derived from an EMBL/GenBank/DDBJ whole genome shotgun (WGS) entry which is preliminary data.</text>
</comment>
<reference evidence="3" key="2">
    <citation type="submission" date="2020-09" db="EMBL/GenBank/DDBJ databases">
        <authorList>
            <person name="Sun Q."/>
            <person name="Zhou Y."/>
        </authorList>
    </citation>
    <scope>NUCLEOTIDE SEQUENCE</scope>
    <source>
        <strain evidence="3">CGMCC 4.7272</strain>
    </source>
</reference>
<dbReference type="EMBL" id="BMMU01000060">
    <property type="protein sequence ID" value="GGJ70502.1"/>
    <property type="molecule type" value="Genomic_DNA"/>
</dbReference>
<feature type="compositionally biased region" description="Pro residues" evidence="1">
    <location>
        <begin position="147"/>
        <end position="157"/>
    </location>
</feature>
<dbReference type="InterPro" id="IPR039365">
    <property type="entry name" value="IS701-like"/>
</dbReference>
<dbReference type="Proteomes" id="UP000625682">
    <property type="component" value="Unassembled WGS sequence"/>
</dbReference>
<evidence type="ECO:0000259" key="2">
    <source>
        <dbReference type="Pfam" id="PF13546"/>
    </source>
</evidence>
<dbReference type="PANTHER" id="PTHR33627">
    <property type="entry name" value="TRANSPOSASE"/>
    <property type="match status" value="1"/>
</dbReference>
<gene>
    <name evidence="3" type="ORF">GCM10012282_79150</name>
</gene>
<feature type="compositionally biased region" description="Basic residues" evidence="1">
    <location>
        <begin position="188"/>
        <end position="199"/>
    </location>
</feature>
<name>A0A917UNR8_9ACTN</name>
<protein>
    <recommendedName>
        <fullName evidence="2">Transposase IS701-like DDE domain-containing protein</fullName>
    </recommendedName>
</protein>
<proteinExistence type="predicted"/>
<organism evidence="3 4">
    <name type="scientific">Streptomyces lacrimifluminis</name>
    <dbReference type="NCBI Taxonomy" id="1500077"/>
    <lineage>
        <taxon>Bacteria</taxon>
        <taxon>Bacillati</taxon>
        <taxon>Actinomycetota</taxon>
        <taxon>Actinomycetes</taxon>
        <taxon>Kitasatosporales</taxon>
        <taxon>Streptomycetaceae</taxon>
        <taxon>Streptomyces</taxon>
    </lineage>
</organism>
<evidence type="ECO:0000256" key="1">
    <source>
        <dbReference type="SAM" id="MobiDB-lite"/>
    </source>
</evidence>
<feature type="domain" description="Transposase IS701-like DDE" evidence="2">
    <location>
        <begin position="34"/>
        <end position="131"/>
    </location>
</feature>
<dbReference type="Pfam" id="PF13546">
    <property type="entry name" value="DDE_5"/>
    <property type="match status" value="1"/>
</dbReference>
<dbReference type="InterPro" id="IPR038721">
    <property type="entry name" value="IS701-like_DDE_dom"/>
</dbReference>
<dbReference type="AlphaFoldDB" id="A0A917UNR8"/>
<evidence type="ECO:0000313" key="3">
    <source>
        <dbReference type="EMBL" id="GGJ70502.1"/>
    </source>
</evidence>
<dbReference type="PANTHER" id="PTHR33627:SF1">
    <property type="entry name" value="TRANSPOSASE"/>
    <property type="match status" value="1"/>
</dbReference>
<accession>A0A917UNR8</accession>